<keyword evidence="5 11" id="KW-0479">Metal-binding</keyword>
<feature type="binding site" evidence="11">
    <location>
        <position position="259"/>
    </location>
    <ligand>
        <name>Fe cation</name>
        <dbReference type="ChEBI" id="CHEBI:24875"/>
        <label>1</label>
    </ligand>
</feature>
<dbReference type="OMA" id="ILETTWA"/>
<evidence type="ECO:0000313" key="15">
    <source>
        <dbReference type="EMBL" id="ONL95803.1"/>
    </source>
</evidence>
<dbReference type="FunFam" id="3.60.21.10:FF:000027">
    <property type="entry name" value="Purple acid phosphatase"/>
    <property type="match status" value="1"/>
</dbReference>
<evidence type="ECO:0007829" key="18">
    <source>
        <dbReference type="PeptideAtlas" id="B6TE04"/>
    </source>
</evidence>
<dbReference type="EMBL" id="EU963219">
    <property type="protein sequence ID" value="ACG35337.1"/>
    <property type="molecule type" value="mRNA"/>
</dbReference>
<dbReference type="SUPFAM" id="SSF56300">
    <property type="entry name" value="Metallo-dependent phosphatases"/>
    <property type="match status" value="1"/>
</dbReference>
<name>B6TE04_MAIZE</name>
<feature type="domain" description="Calcineurin-like phosphoesterase" evidence="13">
    <location>
        <begin position="52"/>
        <end position="260"/>
    </location>
</feature>
<dbReference type="AlphaFoldDB" id="B6TE04"/>
<dbReference type="InterPro" id="IPR051558">
    <property type="entry name" value="Metallophosphoesterase_PAP"/>
</dbReference>
<dbReference type="GeneID" id="100272649"/>
<keyword evidence="7 10" id="KW-0378">Hydrolase</keyword>
<evidence type="ECO:0000313" key="16">
    <source>
        <dbReference type="EnsemblPlants" id="Zm00001eb010140_P002"/>
    </source>
</evidence>
<keyword evidence="18" id="KW-1267">Proteomics identification</keyword>
<feature type="binding site" evidence="11">
    <location>
        <position position="57"/>
    </location>
    <ligand>
        <name>Fe cation</name>
        <dbReference type="ChEBI" id="CHEBI:24875"/>
        <label>1</label>
    </ligand>
</feature>
<evidence type="ECO:0000256" key="3">
    <source>
        <dbReference type="ARBA" id="ARBA00008723"/>
    </source>
</evidence>
<evidence type="ECO:0000256" key="4">
    <source>
        <dbReference type="ARBA" id="ARBA00022525"/>
    </source>
</evidence>
<dbReference type="PaxDb" id="4577-GRMZM2G152477_P01"/>
<keyword evidence="17" id="KW-1185">Reference proteome</keyword>
<feature type="signal peptide" evidence="12">
    <location>
        <begin position="1"/>
        <end position="35"/>
    </location>
</feature>
<evidence type="ECO:0000256" key="6">
    <source>
        <dbReference type="ARBA" id="ARBA00022729"/>
    </source>
</evidence>
<gene>
    <name evidence="16" type="primary">LOC100272649</name>
    <name evidence="15" type="ORF">ZEAMMB73_Zm00001d028368</name>
</gene>
<evidence type="ECO:0000256" key="10">
    <source>
        <dbReference type="PIRNR" id="PIRNR000898"/>
    </source>
</evidence>
<feature type="binding site" evidence="11">
    <location>
        <position position="90"/>
    </location>
    <ligand>
        <name>Fe cation</name>
        <dbReference type="ChEBI" id="CHEBI:24875"/>
        <label>2</label>
    </ligand>
</feature>
<dbReference type="SMR" id="B6TE04"/>
<protein>
    <recommendedName>
        <fullName evidence="10">Purple acid phosphatase</fullName>
        <ecNumber evidence="10">3.1.3.2</ecNumber>
    </recommendedName>
</protein>
<dbReference type="STRING" id="4577.B6TE04"/>
<keyword evidence="10 11" id="KW-0408">Iron</keyword>
<sequence>MAQGSRSAAVPAAASFFALLAVAAPLLLCCAPAAAELARLEHPPKDGGSLSLLVVGDWGRKGTFNQSRVAHQMGRVGEQLSIDFVISTGDNFYENGLTGTDDEAFEQSFTDIYTAKSLQKPWYLVLGNHDYRGDALAQLSPVLRKIDSRFICIKSFVVNAEIVEFFFVDTTPFQLKYWTHPKDDHYDWRGVAPRENYINNLLKDLDGAMKTSTAAWKVAVGHHTMRSVSDHGDTKELLQLLLPVLQANGVDFYINGHDHCLEHISSRDSPIQYFTSGGGSKAWRGVQNPTEDDLKFFYDGQGFMSLQLDRSQAKFTFYDVDGKALYSYTRSSLMETGHHLQASGYVNEE</sequence>
<keyword evidence="4" id="KW-0964">Secreted</keyword>
<dbReference type="Proteomes" id="UP000007305">
    <property type="component" value="Chromosome 1"/>
</dbReference>
<dbReference type="RefSeq" id="NP_001140579.2">
    <property type="nucleotide sequence ID" value="NM_001147107.2"/>
</dbReference>
<evidence type="ECO:0000256" key="12">
    <source>
        <dbReference type="SAM" id="SignalP"/>
    </source>
</evidence>
<dbReference type="KEGG" id="zma:100272649"/>
<reference evidence="16" key="4">
    <citation type="submission" date="2021-05" db="UniProtKB">
        <authorList>
            <consortium name="EnsemblPlants"/>
        </authorList>
    </citation>
    <scope>IDENTIFICATION</scope>
    <source>
        <strain evidence="16">cv. B73</strain>
    </source>
</reference>
<dbReference type="GO" id="GO:0008199">
    <property type="term" value="F:ferric iron binding"/>
    <property type="evidence" value="ECO:0000318"/>
    <property type="project" value="GO_Central"/>
</dbReference>
<dbReference type="OrthoDB" id="411211at2759"/>
<comment type="catalytic activity">
    <reaction evidence="1 10">
        <text>a phosphate monoester + H2O = an alcohol + phosphate</text>
        <dbReference type="Rhea" id="RHEA:15017"/>
        <dbReference type="ChEBI" id="CHEBI:15377"/>
        <dbReference type="ChEBI" id="CHEBI:30879"/>
        <dbReference type="ChEBI" id="CHEBI:43474"/>
        <dbReference type="ChEBI" id="CHEBI:67140"/>
        <dbReference type="EC" id="3.1.3.2"/>
    </reaction>
</comment>
<evidence type="ECO:0000256" key="11">
    <source>
        <dbReference type="PIRSR" id="PIRSR000898-1"/>
    </source>
</evidence>
<feature type="binding site" evidence="11">
    <location>
        <position position="93"/>
    </location>
    <ligand>
        <name>Fe cation</name>
        <dbReference type="ChEBI" id="CHEBI:24875"/>
        <label>1</label>
    </ligand>
</feature>
<dbReference type="IntAct" id="B6TE04">
    <property type="interactions" value="4"/>
</dbReference>
<evidence type="ECO:0000256" key="2">
    <source>
        <dbReference type="ARBA" id="ARBA00004613"/>
    </source>
</evidence>
<evidence type="ECO:0000256" key="7">
    <source>
        <dbReference type="ARBA" id="ARBA00022801"/>
    </source>
</evidence>
<dbReference type="InterPro" id="IPR029052">
    <property type="entry name" value="Metallo-depent_PP-like"/>
</dbReference>
<dbReference type="PANTHER" id="PTHR10161">
    <property type="entry name" value="TARTRATE-RESISTANT ACID PHOSPHATASE TYPE 5"/>
    <property type="match status" value="1"/>
</dbReference>
<evidence type="ECO:0000313" key="17">
    <source>
        <dbReference type="Proteomes" id="UP000007305"/>
    </source>
</evidence>
<dbReference type="Pfam" id="PF00149">
    <property type="entry name" value="Metallophos"/>
    <property type="match status" value="1"/>
</dbReference>
<comment type="subcellular location">
    <subcellularLocation>
        <location evidence="2">Secreted</location>
    </subcellularLocation>
</comment>
<feature type="binding site" evidence="11">
    <location>
        <position position="128"/>
    </location>
    <ligand>
        <name>Fe cation</name>
        <dbReference type="ChEBI" id="CHEBI:24875"/>
        <label>2</label>
    </ligand>
</feature>
<dbReference type="eggNOG" id="KOG2679">
    <property type="taxonomic scope" value="Eukaryota"/>
</dbReference>
<dbReference type="GO" id="GO:0003993">
    <property type="term" value="F:acid phosphatase activity"/>
    <property type="evidence" value="ECO:0000318"/>
    <property type="project" value="GO_Central"/>
</dbReference>
<dbReference type="CDD" id="cd07378">
    <property type="entry name" value="MPP_ACP5"/>
    <property type="match status" value="1"/>
</dbReference>
<dbReference type="EMBL" id="CM007647">
    <property type="protein sequence ID" value="ONL95803.1"/>
    <property type="molecule type" value="Genomic_DNA"/>
</dbReference>
<keyword evidence="8" id="KW-0862">Zinc</keyword>
<keyword evidence="9" id="KW-0325">Glycoprotein</keyword>
<organism evidence="14">
    <name type="scientific">Zea mays</name>
    <name type="common">Maize</name>
    <dbReference type="NCBI Taxonomy" id="4577"/>
    <lineage>
        <taxon>Eukaryota</taxon>
        <taxon>Viridiplantae</taxon>
        <taxon>Streptophyta</taxon>
        <taxon>Embryophyta</taxon>
        <taxon>Tracheophyta</taxon>
        <taxon>Spermatophyta</taxon>
        <taxon>Magnoliopsida</taxon>
        <taxon>Liliopsida</taxon>
        <taxon>Poales</taxon>
        <taxon>Poaceae</taxon>
        <taxon>PACMAD clade</taxon>
        <taxon>Panicoideae</taxon>
        <taxon>Andropogonodae</taxon>
        <taxon>Andropogoneae</taxon>
        <taxon>Tripsacinae</taxon>
        <taxon>Zea</taxon>
    </lineage>
</organism>
<evidence type="ECO:0000256" key="5">
    <source>
        <dbReference type="ARBA" id="ARBA00022723"/>
    </source>
</evidence>
<feature type="binding site" evidence="11">
    <location>
        <position position="90"/>
    </location>
    <ligand>
        <name>Fe cation</name>
        <dbReference type="ChEBI" id="CHEBI:24875"/>
        <label>1</label>
    </ligand>
</feature>
<evidence type="ECO:0000256" key="8">
    <source>
        <dbReference type="ARBA" id="ARBA00022833"/>
    </source>
</evidence>
<evidence type="ECO:0000259" key="13">
    <source>
        <dbReference type="Pfam" id="PF00149"/>
    </source>
</evidence>
<feature type="binding site" evidence="11">
    <location>
        <position position="222"/>
    </location>
    <ligand>
        <name>Fe cation</name>
        <dbReference type="ChEBI" id="CHEBI:24875"/>
        <label>2</label>
    </ligand>
</feature>
<dbReference type="GO" id="GO:0008198">
    <property type="term" value="F:ferrous iron binding"/>
    <property type="evidence" value="ECO:0000318"/>
    <property type="project" value="GO_Central"/>
</dbReference>
<dbReference type="GO" id="GO:0005576">
    <property type="term" value="C:extracellular region"/>
    <property type="evidence" value="ECO:0007669"/>
    <property type="project" value="UniProtKB-SubCell"/>
</dbReference>
<dbReference type="PIRSF" id="PIRSF000898">
    <property type="entry name" value="Acid_Ptase_5"/>
    <property type="match status" value="1"/>
</dbReference>
<dbReference type="Gene3D" id="3.60.21.10">
    <property type="match status" value="1"/>
</dbReference>
<comment type="cofactor">
    <cofactor evidence="11">
        <name>Fe cation</name>
        <dbReference type="ChEBI" id="CHEBI:24875"/>
    </cofactor>
    <text evidence="11">Binds 2 iron ions per subunit.</text>
</comment>
<reference evidence="16" key="3">
    <citation type="submission" date="2019-07" db="EMBL/GenBank/DDBJ databases">
        <authorList>
            <person name="Seetharam A."/>
            <person name="Woodhouse M."/>
            <person name="Cannon E."/>
        </authorList>
    </citation>
    <scope>NUCLEOTIDE SEQUENCE [LARGE SCALE GENOMIC DNA]</scope>
    <source>
        <strain evidence="16">cv. B73</strain>
    </source>
</reference>
<dbReference type="PANTHER" id="PTHR10161:SF59">
    <property type="entry name" value="PURPLE ACID PHOSPHATASE"/>
    <property type="match status" value="1"/>
</dbReference>
<evidence type="ECO:0000313" key="14">
    <source>
        <dbReference type="EMBL" id="ACG35337.1"/>
    </source>
</evidence>
<evidence type="ECO:0000256" key="1">
    <source>
        <dbReference type="ARBA" id="ARBA00000032"/>
    </source>
</evidence>
<dbReference type="InterPro" id="IPR024927">
    <property type="entry name" value="Acid_PPase"/>
</dbReference>
<evidence type="ECO:0000256" key="9">
    <source>
        <dbReference type="ARBA" id="ARBA00023180"/>
    </source>
</evidence>
<dbReference type="FunCoup" id="B6TE04">
    <property type="interactions" value="462"/>
</dbReference>
<proteinExistence type="evidence at protein level"/>
<dbReference type="EnsemblPlants" id="Zm00001eb010140_T002">
    <property type="protein sequence ID" value="Zm00001eb010140_P002"/>
    <property type="gene ID" value="Zm00001eb010140"/>
</dbReference>
<feature type="binding site" evidence="11">
    <location>
        <position position="257"/>
    </location>
    <ligand>
        <name>Fe cation</name>
        <dbReference type="ChEBI" id="CHEBI:24875"/>
        <label>2</label>
    </ligand>
</feature>
<dbReference type="EC" id="3.1.3.2" evidence="10"/>
<reference evidence="14" key="1">
    <citation type="journal article" date="2009" name="Plant Mol. Biol.">
        <title>Insights into corn genes derived from large-scale cDNA sequencing.</title>
        <authorList>
            <person name="Alexandrov N.N."/>
            <person name="Brover V.V."/>
            <person name="Freidin S."/>
            <person name="Troukhan M.E."/>
            <person name="Tatarinova T.V."/>
            <person name="Zhang H."/>
            <person name="Swaller T.J."/>
            <person name="Lu Y.P."/>
            <person name="Bouck J."/>
            <person name="Flavell R.B."/>
            <person name="Feldmann K.A."/>
        </authorList>
    </citation>
    <scope>NUCLEOTIDE SEQUENCE</scope>
</reference>
<dbReference type="Gramene" id="Zm00001eb010140_T002">
    <property type="protein sequence ID" value="Zm00001eb010140_P002"/>
    <property type="gene ID" value="Zm00001eb010140"/>
</dbReference>
<dbReference type="InterPro" id="IPR004843">
    <property type="entry name" value="Calcineurin-like_PHP"/>
</dbReference>
<reference evidence="15 17" key="2">
    <citation type="submission" date="2015-12" db="EMBL/GenBank/DDBJ databases">
        <title>Update maize B73 reference genome by single molecule sequencing technologies.</title>
        <authorList>
            <consortium name="Maize Genome Sequencing Project"/>
            <person name="Ware D."/>
        </authorList>
    </citation>
    <scope>NUCLEOTIDE SEQUENCE [LARGE SCALE GENOMIC DNA]</scope>
    <source>
        <strain evidence="17">cv. B73</strain>
        <tissue evidence="15">Seedling</tissue>
    </source>
</reference>
<dbReference type="ExpressionAtlas" id="B6TE04">
    <property type="expression patterns" value="baseline and differential"/>
</dbReference>
<comment type="similarity">
    <text evidence="3">Belongs to the metallophosphoesterase superfamily. Purple acid phosphatase family.</text>
</comment>
<feature type="chain" id="PRO_5011203920" description="Purple acid phosphatase" evidence="12">
    <location>
        <begin position="36"/>
        <end position="349"/>
    </location>
</feature>
<keyword evidence="6 12" id="KW-0732">Signal</keyword>
<accession>B6TE04</accession>